<comment type="caution">
    <text evidence="2">The sequence shown here is derived from an EMBL/GenBank/DDBJ whole genome shotgun (WGS) entry which is preliminary data.</text>
</comment>
<reference evidence="2 3" key="1">
    <citation type="submission" date="2018-02" db="EMBL/GenBank/DDBJ databases">
        <title>Whole genome sequencing of endophytic bacterium.</title>
        <authorList>
            <person name="Eedara R."/>
            <person name="Podile A.R."/>
        </authorList>
    </citation>
    <scope>NUCLEOTIDE SEQUENCE [LARGE SCALE GENOMIC DNA]</scope>
    <source>
        <strain evidence="2 3">RP1T</strain>
    </source>
</reference>
<dbReference type="RefSeq" id="WP_105863578.1">
    <property type="nucleotide sequence ID" value="NZ_PUEJ01000006.1"/>
</dbReference>
<dbReference type="SUPFAM" id="SSF52821">
    <property type="entry name" value="Rhodanese/Cell cycle control phosphatase"/>
    <property type="match status" value="1"/>
</dbReference>
<dbReference type="InterPro" id="IPR001763">
    <property type="entry name" value="Rhodanese-like_dom"/>
</dbReference>
<dbReference type="GO" id="GO:0016740">
    <property type="term" value="F:transferase activity"/>
    <property type="evidence" value="ECO:0007669"/>
    <property type="project" value="UniProtKB-KW"/>
</dbReference>
<organism evidence="2 3">
    <name type="scientific">Labrys okinawensis</name>
    <dbReference type="NCBI Taxonomy" id="346911"/>
    <lineage>
        <taxon>Bacteria</taxon>
        <taxon>Pseudomonadati</taxon>
        <taxon>Pseudomonadota</taxon>
        <taxon>Alphaproteobacteria</taxon>
        <taxon>Hyphomicrobiales</taxon>
        <taxon>Xanthobacteraceae</taxon>
        <taxon>Labrys</taxon>
    </lineage>
</organism>
<gene>
    <name evidence="2" type="ORF">C5L14_18795</name>
</gene>
<keyword evidence="3" id="KW-1185">Reference proteome</keyword>
<dbReference type="Pfam" id="PF00581">
    <property type="entry name" value="Rhodanese"/>
    <property type="match status" value="1"/>
</dbReference>
<proteinExistence type="predicted"/>
<dbReference type="PANTHER" id="PTHR47377:SF1">
    <property type="entry name" value="RHODANESE-LIKE DOMAIN-CONTAINING PROTEIN 4, CHLOROPLASTIC"/>
    <property type="match status" value="1"/>
</dbReference>
<accession>A0A2S9QAB9</accession>
<sequence>MSSGWLNDYAGDVSAQEAYELLSQQPKAQLVDVRTRAEWSFVGVPDLSALGKEPVLAEWQRYPSMEVASDFVSQLERELERRGVGQDQPVLFLCRSGARSLAAAQAMLAAGWKGARNIAAGFEGPMDASRHRGSVEGWKASGLPWIQS</sequence>
<dbReference type="EMBL" id="PUEJ01000006">
    <property type="protein sequence ID" value="PRH86284.1"/>
    <property type="molecule type" value="Genomic_DNA"/>
</dbReference>
<evidence type="ECO:0000259" key="1">
    <source>
        <dbReference type="PROSITE" id="PS50206"/>
    </source>
</evidence>
<dbReference type="PANTHER" id="PTHR47377">
    <property type="entry name" value="RHODANESE-LIKE DOMAIN-CONTAINING PROTEIN 4, CHLOROPLASTIC"/>
    <property type="match status" value="1"/>
</dbReference>
<feature type="domain" description="Rhodanese" evidence="1">
    <location>
        <begin position="24"/>
        <end position="147"/>
    </location>
</feature>
<dbReference type="SMART" id="SM00450">
    <property type="entry name" value="RHOD"/>
    <property type="match status" value="1"/>
</dbReference>
<evidence type="ECO:0000313" key="2">
    <source>
        <dbReference type="EMBL" id="PRH86284.1"/>
    </source>
</evidence>
<protein>
    <submittedName>
        <fullName evidence="2">Sulfurtransferase</fullName>
    </submittedName>
</protein>
<dbReference type="InterPro" id="IPR036873">
    <property type="entry name" value="Rhodanese-like_dom_sf"/>
</dbReference>
<dbReference type="Proteomes" id="UP000237682">
    <property type="component" value="Unassembled WGS sequence"/>
</dbReference>
<dbReference type="Gene3D" id="3.40.250.10">
    <property type="entry name" value="Rhodanese-like domain"/>
    <property type="match status" value="1"/>
</dbReference>
<keyword evidence="2" id="KW-0808">Transferase</keyword>
<evidence type="ECO:0000313" key="3">
    <source>
        <dbReference type="Proteomes" id="UP000237682"/>
    </source>
</evidence>
<dbReference type="AlphaFoldDB" id="A0A2S9QAB9"/>
<dbReference type="PROSITE" id="PS50206">
    <property type="entry name" value="RHODANESE_3"/>
    <property type="match status" value="1"/>
</dbReference>
<name>A0A2S9QAB9_9HYPH</name>
<dbReference type="OrthoDB" id="9815890at2"/>
<dbReference type="InterPro" id="IPR044240">
    <property type="entry name" value="STR4-like"/>
</dbReference>